<feature type="non-terminal residue" evidence="3">
    <location>
        <position position="119"/>
    </location>
</feature>
<name>A0ABM0Q230_GALVR</name>
<sequence length="119" mass="14054">MESKYKEILLLMGLDNITVEEPDRFIFFLPDEFKIAMGKLEIAKRTDSKHCFQKLKYVYLEKSLQEEKEKGNEEFTCSDREHRTSTLTSQSTIYAVCNALTFYPRLEDKEIIALKIYKP</sequence>
<accession>A0ABM0Q230</accession>
<dbReference type="InterPro" id="IPR004020">
    <property type="entry name" value="DAPIN"/>
</dbReference>
<dbReference type="PROSITE" id="PS50824">
    <property type="entry name" value="DAPIN"/>
    <property type="match status" value="1"/>
</dbReference>
<evidence type="ECO:0000259" key="1">
    <source>
        <dbReference type="PROSITE" id="PS50824"/>
    </source>
</evidence>
<dbReference type="Gene3D" id="1.10.533.10">
    <property type="entry name" value="Death Domain, Fas"/>
    <property type="match status" value="1"/>
</dbReference>
<organism evidence="2 3">
    <name type="scientific">Galeopterus variegatus</name>
    <name type="common">Malayan flying lemur</name>
    <name type="synonym">Cynocephalus variegatus</name>
    <dbReference type="NCBI Taxonomy" id="482537"/>
    <lineage>
        <taxon>Eukaryota</taxon>
        <taxon>Metazoa</taxon>
        <taxon>Chordata</taxon>
        <taxon>Craniata</taxon>
        <taxon>Vertebrata</taxon>
        <taxon>Euteleostomi</taxon>
        <taxon>Mammalia</taxon>
        <taxon>Eutheria</taxon>
        <taxon>Euarchontoglires</taxon>
        <taxon>Dermoptera</taxon>
        <taxon>Cynocephalidae</taxon>
        <taxon>Galeopterus</taxon>
    </lineage>
</organism>
<evidence type="ECO:0000313" key="2">
    <source>
        <dbReference type="Proteomes" id="UP000694923"/>
    </source>
</evidence>
<proteinExistence type="predicted"/>
<dbReference type="RefSeq" id="XP_008562421.1">
    <property type="nucleotide sequence ID" value="XM_008564199.1"/>
</dbReference>
<protein>
    <submittedName>
        <fullName evidence="3">Interferon-inducible protein AIM2-like</fullName>
    </submittedName>
</protein>
<gene>
    <name evidence="3" type="primary">LOC103582668</name>
</gene>
<dbReference type="GeneID" id="103582668"/>
<feature type="domain" description="Pyrin" evidence="1">
    <location>
        <begin position="1"/>
        <end position="47"/>
    </location>
</feature>
<evidence type="ECO:0000313" key="3">
    <source>
        <dbReference type="RefSeq" id="XP_008562421.1"/>
    </source>
</evidence>
<reference evidence="3" key="1">
    <citation type="submission" date="2025-08" db="UniProtKB">
        <authorList>
            <consortium name="RefSeq"/>
        </authorList>
    </citation>
    <scope>IDENTIFICATION</scope>
</reference>
<dbReference type="InterPro" id="IPR011029">
    <property type="entry name" value="DEATH-like_dom_sf"/>
</dbReference>
<dbReference type="Proteomes" id="UP000694923">
    <property type="component" value="Unplaced"/>
</dbReference>
<keyword evidence="2" id="KW-1185">Reference proteome</keyword>